<name>A0AAN8FSP2_TRICO</name>
<evidence type="ECO:0000313" key="2">
    <source>
        <dbReference type="EMBL" id="KAK5975178.1"/>
    </source>
</evidence>
<proteinExistence type="predicted"/>
<feature type="compositionally biased region" description="Basic and acidic residues" evidence="1">
    <location>
        <begin position="18"/>
        <end position="54"/>
    </location>
</feature>
<evidence type="ECO:0000313" key="3">
    <source>
        <dbReference type="Proteomes" id="UP001331761"/>
    </source>
</evidence>
<evidence type="ECO:0000256" key="1">
    <source>
        <dbReference type="SAM" id="MobiDB-lite"/>
    </source>
</evidence>
<sequence length="171" mass="19019">MIVQQHILDGNTKMMGKPIKDKVESSKKGRELEIAELKRQDEKGEHQREERTIEESATVNTEPTVPPDCQQPVIPSPGTLSTLSSVHQTTSIARPIISADKTAQPYVTSVPPSKDFTDAHIIPTHEEKKKVISKIGLKVSIVDDSHQFHVNLTRHTKLSPSNSHLILTSHQ</sequence>
<comment type="caution">
    <text evidence="2">The sequence shown here is derived from an EMBL/GenBank/DDBJ whole genome shotgun (WGS) entry which is preliminary data.</text>
</comment>
<protein>
    <submittedName>
        <fullName evidence="2">Uncharacterized protein</fullName>
    </submittedName>
</protein>
<feature type="region of interest" description="Disordered" evidence="1">
    <location>
        <begin position="1"/>
        <end position="82"/>
    </location>
</feature>
<organism evidence="2 3">
    <name type="scientific">Trichostrongylus colubriformis</name>
    <name type="common">Black scour worm</name>
    <dbReference type="NCBI Taxonomy" id="6319"/>
    <lineage>
        <taxon>Eukaryota</taxon>
        <taxon>Metazoa</taxon>
        <taxon>Ecdysozoa</taxon>
        <taxon>Nematoda</taxon>
        <taxon>Chromadorea</taxon>
        <taxon>Rhabditida</taxon>
        <taxon>Rhabditina</taxon>
        <taxon>Rhabditomorpha</taxon>
        <taxon>Strongyloidea</taxon>
        <taxon>Trichostrongylidae</taxon>
        <taxon>Trichostrongylus</taxon>
    </lineage>
</organism>
<gene>
    <name evidence="2" type="ORF">GCK32_022757</name>
</gene>
<keyword evidence="3" id="KW-1185">Reference proteome</keyword>
<dbReference type="Proteomes" id="UP001331761">
    <property type="component" value="Unassembled WGS sequence"/>
</dbReference>
<reference evidence="2 3" key="1">
    <citation type="submission" date="2019-10" db="EMBL/GenBank/DDBJ databases">
        <title>Assembly and Annotation for the nematode Trichostrongylus colubriformis.</title>
        <authorList>
            <person name="Martin J."/>
        </authorList>
    </citation>
    <scope>NUCLEOTIDE SEQUENCE [LARGE SCALE GENOMIC DNA]</scope>
    <source>
        <strain evidence="2">G859</strain>
        <tissue evidence="2">Whole worm</tissue>
    </source>
</reference>
<dbReference type="AlphaFoldDB" id="A0AAN8FSP2"/>
<dbReference type="EMBL" id="WIXE01013349">
    <property type="protein sequence ID" value="KAK5975178.1"/>
    <property type="molecule type" value="Genomic_DNA"/>
</dbReference>
<accession>A0AAN8FSP2</accession>